<dbReference type="HOGENOM" id="CLU_027060_1_0_9"/>
<name>A0A0F4LX45_9LACO</name>
<feature type="domain" description="S-layer protein C-terminal" evidence="2">
    <location>
        <begin position="188"/>
        <end position="209"/>
    </location>
</feature>
<dbReference type="Proteomes" id="UP000033682">
    <property type="component" value="Unassembled WGS sequence"/>
</dbReference>
<reference evidence="3 4" key="1">
    <citation type="submission" date="2015-01" db="EMBL/GenBank/DDBJ databases">
        <title>Comparative genomics of the lactic acid bacteria isolated from the honey bee gut.</title>
        <authorList>
            <person name="Ellegaard K.M."/>
            <person name="Tamarit D."/>
            <person name="Javelind E."/>
            <person name="Olofsson T."/>
            <person name="Andersson S.G."/>
            <person name="Vasquez A."/>
        </authorList>
    </citation>
    <scope>NUCLEOTIDE SEQUENCE [LARGE SCALE GENOMIC DNA]</scope>
    <source>
        <strain evidence="3 4">Hma11</strain>
    </source>
</reference>
<dbReference type="AlphaFoldDB" id="A0A0F4LX45"/>
<dbReference type="Pfam" id="PF03217">
    <property type="entry name" value="SlpA"/>
    <property type="match status" value="2"/>
</dbReference>
<gene>
    <name evidence="3" type="ORF">JF72_01070</name>
</gene>
<sequence length="507" mass="57406">MKLTKKIELAMTALILVTTPFLTNFSQTQIVAAAKSSKVAAKGKITLIYDAHLYNKYGHKIKNKNKYLPYADDDVNGYKYIPEFNADVMQYYGTKIINGQKFYNIGSDCYISMADIKEVNGKNSKKGKLVLNQKSAVYTKAGNKSSYTLPKRAIVKYQGAVKEAKSKPKYYYSKYYKSDDNEHYFYLPLTKIKGKNYYAIGQNRYIKANNVTSLDGYPLIYNGVTTATVLETTATQTIKNQKTKRILKKGQKIKVDLAVKPWAEDFEGYIFRLHDYPNEYIYENYISLRNYLPTSDYLAQVCSFVKSKTSTNVKLYGVTGNPIGVSFNTAELSAFNVDGLFYIWNKAENKAELYYHLLSRSFNRKDLNNNDGTQLSSPTDDEKTNENSLSTTEKIISVNSFVKASDVNFYDGIKLSPLNTPLEAEQKQKIATDNDKAQLQKAFDSEQQNITGSSRHAGLTLGYDYALVNAAVVLRSTKATLAQVDEALWLLETTKTQIKTLYFEDFS</sequence>
<evidence type="ECO:0000313" key="3">
    <source>
        <dbReference type="EMBL" id="KJY62126.1"/>
    </source>
</evidence>
<evidence type="ECO:0000256" key="1">
    <source>
        <dbReference type="SAM" id="MobiDB-lite"/>
    </source>
</evidence>
<protein>
    <recommendedName>
        <fullName evidence="2">S-layer protein C-terminal domain-containing protein</fullName>
    </recommendedName>
</protein>
<feature type="region of interest" description="Disordered" evidence="1">
    <location>
        <begin position="368"/>
        <end position="388"/>
    </location>
</feature>
<proteinExistence type="predicted"/>
<evidence type="ECO:0000259" key="2">
    <source>
        <dbReference type="Pfam" id="PF03217"/>
    </source>
</evidence>
<keyword evidence="4" id="KW-1185">Reference proteome</keyword>
<organism evidence="3 4">
    <name type="scientific">Lactobacillus apis</name>
    <dbReference type="NCBI Taxonomy" id="303541"/>
    <lineage>
        <taxon>Bacteria</taxon>
        <taxon>Bacillati</taxon>
        <taxon>Bacillota</taxon>
        <taxon>Bacilli</taxon>
        <taxon>Lactobacillales</taxon>
        <taxon>Lactobacillaceae</taxon>
        <taxon>Lactobacillus</taxon>
    </lineage>
</organism>
<dbReference type="PATRIC" id="fig|303541.3.peg.249"/>
<dbReference type="EMBL" id="JXLG01000003">
    <property type="protein sequence ID" value="KJY62126.1"/>
    <property type="molecule type" value="Genomic_DNA"/>
</dbReference>
<feature type="domain" description="S-layer protein C-terminal" evidence="2">
    <location>
        <begin position="38"/>
        <end position="114"/>
    </location>
</feature>
<dbReference type="InterPro" id="IPR024968">
    <property type="entry name" value="SlpA_C_lactobacillus"/>
</dbReference>
<comment type="caution">
    <text evidence="3">The sequence shown here is derived from an EMBL/GenBank/DDBJ whole genome shotgun (WGS) entry which is preliminary data.</text>
</comment>
<feature type="compositionally biased region" description="Polar residues" evidence="1">
    <location>
        <begin position="369"/>
        <end position="378"/>
    </location>
</feature>
<accession>A0A0F4LX45</accession>
<evidence type="ECO:0000313" key="4">
    <source>
        <dbReference type="Proteomes" id="UP000033682"/>
    </source>
</evidence>
<dbReference type="RefSeq" id="WP_046305856.1">
    <property type="nucleotide sequence ID" value="NZ_KQ033999.1"/>
</dbReference>